<organism evidence="1 2">
    <name type="scientific">Mycena sanguinolenta</name>
    <dbReference type="NCBI Taxonomy" id="230812"/>
    <lineage>
        <taxon>Eukaryota</taxon>
        <taxon>Fungi</taxon>
        <taxon>Dikarya</taxon>
        <taxon>Basidiomycota</taxon>
        <taxon>Agaricomycotina</taxon>
        <taxon>Agaricomycetes</taxon>
        <taxon>Agaricomycetidae</taxon>
        <taxon>Agaricales</taxon>
        <taxon>Marasmiineae</taxon>
        <taxon>Mycenaceae</taxon>
        <taxon>Mycena</taxon>
    </lineage>
</organism>
<comment type="caution">
    <text evidence="1">The sequence shown here is derived from an EMBL/GenBank/DDBJ whole genome shotgun (WGS) entry which is preliminary data.</text>
</comment>
<dbReference type="SUPFAM" id="SSF52047">
    <property type="entry name" value="RNI-like"/>
    <property type="match status" value="1"/>
</dbReference>
<gene>
    <name evidence="1" type="ORF">MSAN_01172900</name>
</gene>
<evidence type="ECO:0000313" key="1">
    <source>
        <dbReference type="EMBL" id="KAF7361398.1"/>
    </source>
</evidence>
<sequence>MGETATLLSLPNEVLIIIFENPKFPVDYLAILAVLCRRLHFLALPIYFARYGMPSPTKSAVVHLAHDGQDMLAALNMALFINSMEDITCIFPHPSCTSVLPLLPHLRRFRKFVSRFPSVNRVTLQLDARNSMCNATGDDKALRAWSSSLEALLNCLVEKRCTEVTVKYGGYLTRSYTLSIGPSKRVRRIVKAIRRLLLPRAAMEGKDWEFQRSRDQGRARALASVPAKVSRSSTLTSLHIQSAVLVMPPCLNWTLSALRHCPITSLSLFQISLEKEIWSAALSLIARAAPNITDLSLSELDSISDVEILRFCSRLTRLTFLKIGANEEGQGTPTKCTKGRVPQFRNLTSLIAPADFVQYFMRPRSCLPMLVSLRILFLGKADICAIIEQLRNICELMAERTLTPTLSLSLSLYSNITAGLEDLSTLSDGAKKCLSHVASLILDVFASNPDDIARWVHIFPAVQHVSLTVKPSVTGAYKDRLVQALSKDRGCLRTIVVNGMKHVLDNLSPSTEEI</sequence>
<dbReference type="AlphaFoldDB" id="A0A8H6YHM7"/>
<evidence type="ECO:0008006" key="3">
    <source>
        <dbReference type="Google" id="ProtNLM"/>
    </source>
</evidence>
<keyword evidence="2" id="KW-1185">Reference proteome</keyword>
<name>A0A8H6YHM7_9AGAR</name>
<evidence type="ECO:0000313" key="2">
    <source>
        <dbReference type="Proteomes" id="UP000623467"/>
    </source>
</evidence>
<reference evidence="1" key="1">
    <citation type="submission" date="2020-05" db="EMBL/GenBank/DDBJ databases">
        <title>Mycena genomes resolve the evolution of fungal bioluminescence.</title>
        <authorList>
            <person name="Tsai I.J."/>
        </authorList>
    </citation>
    <scope>NUCLEOTIDE SEQUENCE</scope>
    <source>
        <strain evidence="1">160909Yilan</strain>
    </source>
</reference>
<dbReference type="EMBL" id="JACAZH010000008">
    <property type="protein sequence ID" value="KAF7361398.1"/>
    <property type="molecule type" value="Genomic_DNA"/>
</dbReference>
<protein>
    <recommendedName>
        <fullName evidence="3">F-box domain-containing protein</fullName>
    </recommendedName>
</protein>
<dbReference type="Proteomes" id="UP000623467">
    <property type="component" value="Unassembled WGS sequence"/>
</dbReference>
<dbReference type="Gene3D" id="3.80.10.10">
    <property type="entry name" value="Ribonuclease Inhibitor"/>
    <property type="match status" value="1"/>
</dbReference>
<accession>A0A8H6YHM7</accession>
<dbReference type="InterPro" id="IPR032675">
    <property type="entry name" value="LRR_dom_sf"/>
</dbReference>
<proteinExistence type="predicted"/>
<dbReference type="OrthoDB" id="3054030at2759"/>